<dbReference type="SUPFAM" id="SSF52317">
    <property type="entry name" value="Class I glutamine amidotransferase-like"/>
    <property type="match status" value="1"/>
</dbReference>
<keyword evidence="6" id="KW-0328">Glycosyltransferase</keyword>
<dbReference type="HAMAP" id="MF_00135">
    <property type="entry name" value="PRAI"/>
    <property type="match status" value="1"/>
</dbReference>
<dbReference type="Pfam" id="PF00591">
    <property type="entry name" value="Glycos_transf_3"/>
    <property type="match status" value="1"/>
</dbReference>
<dbReference type="NCBIfam" id="TIGR01245">
    <property type="entry name" value="trpD"/>
    <property type="match status" value="1"/>
</dbReference>
<dbReference type="InterPro" id="IPR001240">
    <property type="entry name" value="PRAI_dom"/>
</dbReference>
<dbReference type="Gene3D" id="3.20.20.70">
    <property type="entry name" value="Aldolase class I"/>
    <property type="match status" value="1"/>
</dbReference>
<dbReference type="InterPro" id="IPR017459">
    <property type="entry name" value="Glycosyl_Trfase_fam3_N_dom"/>
</dbReference>
<name>A0A7R8ZVE2_9CRUS</name>
<evidence type="ECO:0000259" key="14">
    <source>
        <dbReference type="Pfam" id="PF00117"/>
    </source>
</evidence>
<dbReference type="EMBL" id="OB666129">
    <property type="protein sequence ID" value="CAD7233361.1"/>
    <property type="molecule type" value="Genomic_DNA"/>
</dbReference>
<feature type="domain" description="N-(5'phosphoribosyl) anthranilate isomerase (PRAI)" evidence="16">
    <location>
        <begin position="659"/>
        <end position="810"/>
    </location>
</feature>
<dbReference type="SUPFAM" id="SSF52418">
    <property type="entry name" value="Nucleoside phosphorylase/phosphoribosyltransferase catalytic domain"/>
    <property type="match status" value="1"/>
</dbReference>
<proteinExistence type="inferred from homology"/>
<accession>A0A7R8ZVE2</accession>
<dbReference type="InterPro" id="IPR013798">
    <property type="entry name" value="Indole-3-glycerol_P_synth_dom"/>
</dbReference>
<dbReference type="CDD" id="cd01743">
    <property type="entry name" value="GATase1_Anthranilate_Synthase"/>
    <property type="match status" value="1"/>
</dbReference>
<evidence type="ECO:0000256" key="7">
    <source>
        <dbReference type="ARBA" id="ARBA00022679"/>
    </source>
</evidence>
<dbReference type="InterPro" id="IPR029062">
    <property type="entry name" value="Class_I_gatase-like"/>
</dbReference>
<feature type="domain" description="Glycosyl transferase family 3 N-terminal" evidence="17">
    <location>
        <begin position="158"/>
        <end position="211"/>
    </location>
</feature>
<comment type="pathway">
    <text evidence="3">Amino-acid biosynthesis; L-tryptophan biosynthesis; L-tryptophan from chorismate: step 3/5.</text>
</comment>
<evidence type="ECO:0000256" key="5">
    <source>
        <dbReference type="ARBA" id="ARBA00022605"/>
    </source>
</evidence>
<evidence type="ECO:0000259" key="17">
    <source>
        <dbReference type="Pfam" id="PF02885"/>
    </source>
</evidence>
<dbReference type="Gene3D" id="3.40.1030.10">
    <property type="entry name" value="Nucleoside phosphorylase/phosphoribosyltransferase catalytic domain"/>
    <property type="match status" value="1"/>
</dbReference>
<dbReference type="InterPro" id="IPR006221">
    <property type="entry name" value="TrpG/PapA_dom"/>
</dbReference>
<sequence length="817" mass="90405">MKVLVVDNYDSFVYNIVHILRELGAEITIKKNDQLTIEEVDAFDKIVLSPGPGIPQEAGVMPEILQTYAASKSILGVCLGHQAIAENFGVGLINLKEPKHGVHSLLKRTVEDYIFEGIPLDTTIGHYHSWVVDPTLQDNLEALAYDEEGNLMALRHSVYDHQHLTVEEAKELIIGFTQNRYSSVEMAAILSAIRMRPLAIQELMGFKEGILSQCKRLDFSSIQPMDICGTGGDGKNTFNISTLSAFVIAAAGIPVAKHGNYASSSIAGSSNVLEFLGIPFFSDEGILQTQLENEGLCFIHAPLFHTGMKHVAPVRKELQIKTFFNLLGPLVNPCSPTIQLAGVYDLEVARLYAEIFEYESKNSIALFDVNGYDEISLTNQVRVLGANIDRVIDPIDFGFDALKPNDIFGGNSIQQAAEICMNVLERKATQSQHQVVVANAAFAIQTFHPQKTLQECVSMAEQALNKFKRKSPSKNWIFQEANIKDIVPAYAKYGASAISVLTDTHFFGGSTNDLVEARSLVHIPLLRKDFIIDEIQVYETKALGADILLLIAEMLTKEEIEHLTICAKRIGLEVLLEMHSAKELPKIHPMIDILGVNNRDLHTFQVDLDASIALLDLLPKNKLCISESGIHHESDAIKLKNAGFHGKDGYPNILTLPQTVKRVGVFVNASVAEIVEKVEMYQLDVVQLHGDESAEFCKKIQEKAHTVWKAFGIDDTFDFDSLTSYVGRIDAFLFDAKTPQYGGSGNTFSWSVLDQYTLNIPFLLSGGLGVENSNDFLSFQHSMLVGYDLNSALETSPGVKDAHKVQQVIERIRKGDR</sequence>
<dbReference type="InterPro" id="IPR013785">
    <property type="entry name" value="Aldolase_TIM"/>
</dbReference>
<dbReference type="InterPro" id="IPR005940">
    <property type="entry name" value="Anthranilate_Pribosyl_Tfrase"/>
</dbReference>
<dbReference type="GO" id="GO:0004425">
    <property type="term" value="F:indole-3-glycerol-phosphate synthase activity"/>
    <property type="evidence" value="ECO:0007669"/>
    <property type="project" value="UniProtKB-EC"/>
</dbReference>
<keyword evidence="8" id="KW-0822">Tryptophan biosynthesis</keyword>
<evidence type="ECO:0000256" key="6">
    <source>
        <dbReference type="ARBA" id="ARBA00022676"/>
    </source>
</evidence>
<keyword evidence="11" id="KW-0413">Isomerase</keyword>
<comment type="catalytic activity">
    <reaction evidence="2">
        <text>1-(2-carboxyphenylamino)-1-deoxy-D-ribulose 5-phosphate + H(+) = (1S,2R)-1-C-(indol-3-yl)glycerol 3-phosphate + CO2 + H2O</text>
        <dbReference type="Rhea" id="RHEA:23476"/>
        <dbReference type="ChEBI" id="CHEBI:15377"/>
        <dbReference type="ChEBI" id="CHEBI:15378"/>
        <dbReference type="ChEBI" id="CHEBI:16526"/>
        <dbReference type="ChEBI" id="CHEBI:58613"/>
        <dbReference type="ChEBI" id="CHEBI:58866"/>
        <dbReference type="EC" id="4.1.1.48"/>
    </reaction>
</comment>
<dbReference type="InterPro" id="IPR035902">
    <property type="entry name" value="Nuc_phospho_transferase"/>
</dbReference>
<evidence type="ECO:0000256" key="2">
    <source>
        <dbReference type="ARBA" id="ARBA00001633"/>
    </source>
</evidence>
<feature type="domain" description="Glycosyl transferase family 3" evidence="15">
    <location>
        <begin position="225"/>
        <end position="465"/>
    </location>
</feature>
<keyword evidence="5" id="KW-0028">Amino-acid biosynthesis</keyword>
<keyword evidence="12" id="KW-0456">Lyase</keyword>
<gene>
    <name evidence="18" type="ORF">CTOB1V02_LOCUS11183</name>
</gene>
<evidence type="ECO:0000256" key="12">
    <source>
        <dbReference type="ARBA" id="ARBA00023239"/>
    </source>
</evidence>
<dbReference type="GO" id="GO:0000162">
    <property type="term" value="P:L-tryptophan biosynthetic process"/>
    <property type="evidence" value="ECO:0007669"/>
    <property type="project" value="UniProtKB-UniPathway"/>
</dbReference>
<dbReference type="InterPro" id="IPR000312">
    <property type="entry name" value="Glycosyl_Trfase_fam3"/>
</dbReference>
<evidence type="ECO:0000256" key="11">
    <source>
        <dbReference type="ARBA" id="ARBA00023235"/>
    </source>
</evidence>
<reference evidence="18" key="1">
    <citation type="submission" date="2020-11" db="EMBL/GenBank/DDBJ databases">
        <authorList>
            <person name="Tran Van P."/>
        </authorList>
    </citation>
    <scope>NUCLEOTIDE SEQUENCE</scope>
</reference>
<keyword evidence="7" id="KW-0808">Transferase</keyword>
<dbReference type="HAMAP" id="MF_00211">
    <property type="entry name" value="TrpD"/>
    <property type="match status" value="1"/>
</dbReference>
<dbReference type="PRINTS" id="PR00096">
    <property type="entry name" value="GATASE"/>
</dbReference>
<dbReference type="GO" id="GO:0004640">
    <property type="term" value="F:phosphoribosylanthranilate isomerase activity"/>
    <property type="evidence" value="ECO:0007669"/>
    <property type="project" value="UniProtKB-EC"/>
</dbReference>
<evidence type="ECO:0000256" key="1">
    <source>
        <dbReference type="ARBA" id="ARBA00001164"/>
    </source>
</evidence>
<dbReference type="Pfam" id="PF00697">
    <property type="entry name" value="PRAI"/>
    <property type="match status" value="1"/>
</dbReference>
<dbReference type="PANTHER" id="PTHR43285:SF2">
    <property type="entry name" value="ANTHRANILATE PHOSPHORIBOSYLTRANSFERASE"/>
    <property type="match status" value="1"/>
</dbReference>
<keyword evidence="9" id="KW-0315">Glutamine amidotransferase</keyword>
<dbReference type="InterPro" id="IPR011060">
    <property type="entry name" value="RibuloseP-bd_barrel"/>
</dbReference>
<feature type="domain" description="Glutamine amidotransferase" evidence="14">
    <location>
        <begin position="4"/>
        <end position="157"/>
    </location>
</feature>
<dbReference type="Pfam" id="PF02885">
    <property type="entry name" value="Glycos_trans_3N"/>
    <property type="match status" value="1"/>
</dbReference>
<dbReference type="Gene3D" id="1.20.970.10">
    <property type="entry name" value="Transferase, Pyrimidine Nucleoside Phosphorylase, Chain C"/>
    <property type="match status" value="1"/>
</dbReference>
<dbReference type="PROSITE" id="PS51273">
    <property type="entry name" value="GATASE_TYPE_1"/>
    <property type="match status" value="1"/>
</dbReference>
<protein>
    <submittedName>
        <fullName evidence="18">Uncharacterized protein</fullName>
    </submittedName>
</protein>
<comment type="catalytic activity">
    <reaction evidence="1">
        <text>N-(5-phospho-beta-D-ribosyl)anthranilate = 1-(2-carboxyphenylamino)-1-deoxy-D-ribulose 5-phosphate</text>
        <dbReference type="Rhea" id="RHEA:21540"/>
        <dbReference type="ChEBI" id="CHEBI:18277"/>
        <dbReference type="ChEBI" id="CHEBI:58613"/>
        <dbReference type="EC" id="5.3.1.24"/>
    </reaction>
</comment>
<dbReference type="CDD" id="cd00405">
    <property type="entry name" value="PRAI"/>
    <property type="match status" value="1"/>
</dbReference>
<dbReference type="InterPro" id="IPR036320">
    <property type="entry name" value="Glycosyl_Trfase_fam3_N_dom_sf"/>
</dbReference>
<dbReference type="UniPathway" id="UPA00035">
    <property type="reaction ID" value="UER00042"/>
</dbReference>
<evidence type="ECO:0000256" key="9">
    <source>
        <dbReference type="ARBA" id="ARBA00022962"/>
    </source>
</evidence>
<comment type="pathway">
    <text evidence="4">Amino-acid biosynthesis; L-tryptophan biosynthesis; L-tryptophan from chorismate: step 4/5.</text>
</comment>
<organism evidence="18">
    <name type="scientific">Cyprideis torosa</name>
    <dbReference type="NCBI Taxonomy" id="163714"/>
    <lineage>
        <taxon>Eukaryota</taxon>
        <taxon>Metazoa</taxon>
        <taxon>Ecdysozoa</taxon>
        <taxon>Arthropoda</taxon>
        <taxon>Crustacea</taxon>
        <taxon>Oligostraca</taxon>
        <taxon>Ostracoda</taxon>
        <taxon>Podocopa</taxon>
        <taxon>Podocopida</taxon>
        <taxon>Cytherocopina</taxon>
        <taxon>Cytheroidea</taxon>
        <taxon>Cytherideidae</taxon>
        <taxon>Cyprideis</taxon>
    </lineage>
</organism>
<evidence type="ECO:0000259" key="16">
    <source>
        <dbReference type="Pfam" id="PF00697"/>
    </source>
</evidence>
<dbReference type="PANTHER" id="PTHR43285">
    <property type="entry name" value="ANTHRANILATE PHOSPHORIBOSYLTRANSFERASE"/>
    <property type="match status" value="1"/>
</dbReference>
<evidence type="ECO:0000256" key="8">
    <source>
        <dbReference type="ARBA" id="ARBA00022822"/>
    </source>
</evidence>
<dbReference type="SUPFAM" id="SSF51366">
    <property type="entry name" value="Ribulose-phoshate binding barrel"/>
    <property type="match status" value="2"/>
</dbReference>
<dbReference type="Gene3D" id="3.40.50.880">
    <property type="match status" value="1"/>
</dbReference>
<dbReference type="Pfam" id="PF00117">
    <property type="entry name" value="GATase"/>
    <property type="match status" value="1"/>
</dbReference>
<evidence type="ECO:0000313" key="18">
    <source>
        <dbReference type="EMBL" id="CAD7233361.1"/>
    </source>
</evidence>
<dbReference type="CDD" id="cd00331">
    <property type="entry name" value="IGPS"/>
    <property type="match status" value="1"/>
</dbReference>
<dbReference type="GO" id="GO:0004048">
    <property type="term" value="F:anthranilate phosphoribosyltransferase activity"/>
    <property type="evidence" value="ECO:0007669"/>
    <property type="project" value="InterPro"/>
</dbReference>
<dbReference type="InterPro" id="IPR017926">
    <property type="entry name" value="GATASE"/>
</dbReference>
<dbReference type="GO" id="GO:0005829">
    <property type="term" value="C:cytosol"/>
    <property type="evidence" value="ECO:0007669"/>
    <property type="project" value="TreeGrafter"/>
</dbReference>
<dbReference type="OrthoDB" id="4706at2759"/>
<evidence type="ECO:0000256" key="4">
    <source>
        <dbReference type="ARBA" id="ARBA00004696"/>
    </source>
</evidence>
<evidence type="ECO:0000259" key="15">
    <source>
        <dbReference type="Pfam" id="PF00591"/>
    </source>
</evidence>
<evidence type="ECO:0000256" key="3">
    <source>
        <dbReference type="ARBA" id="ARBA00004664"/>
    </source>
</evidence>
<keyword evidence="13" id="KW-0511">Multifunctional enzyme</keyword>
<evidence type="ECO:0000256" key="10">
    <source>
        <dbReference type="ARBA" id="ARBA00023141"/>
    </source>
</evidence>
<dbReference type="AlphaFoldDB" id="A0A7R8ZVE2"/>
<dbReference type="PRINTS" id="PR00097">
    <property type="entry name" value="ANTSNTHASEII"/>
</dbReference>
<keyword evidence="10" id="KW-0057">Aromatic amino acid biosynthesis</keyword>
<evidence type="ECO:0000256" key="13">
    <source>
        <dbReference type="ARBA" id="ARBA00023268"/>
    </source>
</evidence>
<dbReference type="SUPFAM" id="SSF47648">
    <property type="entry name" value="Nucleoside phosphorylase/phosphoribosyltransferase N-terminal domain"/>
    <property type="match status" value="1"/>
</dbReference>